<reference evidence="1 2" key="1">
    <citation type="submission" date="2014-12" db="EMBL/GenBank/DDBJ databases">
        <title>16Stimator: statistical estimation of ribosomal gene copy numbers from draft genome assemblies.</title>
        <authorList>
            <person name="Perisin M.A."/>
            <person name="Vetter M."/>
            <person name="Gilbert J.A."/>
            <person name="Bergelson J."/>
        </authorList>
    </citation>
    <scope>NUCLEOTIDE SEQUENCE [LARGE SCALE GENOMIC DNA]</scope>
    <source>
        <strain evidence="1 2">MEJ086</strain>
    </source>
</reference>
<comment type="caution">
    <text evidence="1">The sequence shown here is derived from an EMBL/GenBank/DDBJ whole genome shotgun (WGS) entry which is preliminary data.</text>
</comment>
<evidence type="ECO:0000313" key="2">
    <source>
        <dbReference type="Proteomes" id="UP000032068"/>
    </source>
</evidence>
<dbReference type="AlphaFoldDB" id="A0A0D0KI66"/>
<organism evidence="1 2">
    <name type="scientific">Pseudomonas fulva</name>
    <dbReference type="NCBI Taxonomy" id="47880"/>
    <lineage>
        <taxon>Bacteria</taxon>
        <taxon>Pseudomonadati</taxon>
        <taxon>Pseudomonadota</taxon>
        <taxon>Gammaproteobacteria</taxon>
        <taxon>Pseudomonadales</taxon>
        <taxon>Pseudomonadaceae</taxon>
        <taxon>Pseudomonas</taxon>
    </lineage>
</organism>
<dbReference type="Proteomes" id="UP000032068">
    <property type="component" value="Unassembled WGS sequence"/>
</dbReference>
<sequence length="63" mass="6756">MCLLVARGIDQTSPAGAARQRCCGPLPAHYRSASWHNLPVPCSTRPEPAHCVACPSKSALDWL</sequence>
<evidence type="ECO:0000313" key="1">
    <source>
        <dbReference type="EMBL" id="KIP97769.1"/>
    </source>
</evidence>
<gene>
    <name evidence="1" type="ORF">RU08_17935</name>
</gene>
<dbReference type="EMBL" id="JXQW01000057">
    <property type="protein sequence ID" value="KIP97769.1"/>
    <property type="molecule type" value="Genomic_DNA"/>
</dbReference>
<accession>A0A0D0KI66</accession>
<protein>
    <submittedName>
        <fullName evidence="1">Uncharacterized protein</fullName>
    </submittedName>
</protein>
<name>A0A0D0KI66_9PSED</name>
<proteinExistence type="predicted"/>